<feature type="region of interest" description="Disordered" evidence="1">
    <location>
        <begin position="36"/>
        <end position="55"/>
    </location>
</feature>
<gene>
    <name evidence="2" type="ORF">SSFG_03869</name>
</gene>
<protein>
    <submittedName>
        <fullName evidence="2">Secreted protein</fullName>
    </submittedName>
</protein>
<dbReference type="EMBL" id="DS999641">
    <property type="protein sequence ID" value="EFE68625.2"/>
    <property type="molecule type" value="Genomic_DNA"/>
</dbReference>
<evidence type="ECO:0000256" key="1">
    <source>
        <dbReference type="SAM" id="MobiDB-lite"/>
    </source>
</evidence>
<dbReference type="AlphaFoldDB" id="D5ZTB2"/>
<reference evidence="3" key="1">
    <citation type="submission" date="2008-12" db="EMBL/GenBank/DDBJ databases">
        <title>Annotation of Streptomyces ghanaensis ATCC 14672.</title>
        <authorList>
            <consortium name="The Broad Institute Genome Sequencing Platform"/>
            <consortium name="Broad Institute Microbial Sequencing Center"/>
            <person name="Fischbach M."/>
            <person name="Ward D."/>
            <person name="Young S."/>
            <person name="Kodira C.D."/>
            <person name="Zeng Q."/>
            <person name="Koehrsen M."/>
            <person name="Godfrey P."/>
            <person name="Alvarado L."/>
            <person name="Berlin A.M."/>
            <person name="Borenstein D."/>
            <person name="Chen Z."/>
            <person name="Engels R."/>
            <person name="Freedman E."/>
            <person name="Gellesch M."/>
            <person name="Goldberg J."/>
            <person name="Griggs A."/>
            <person name="Gujja S."/>
            <person name="Heiman D.I."/>
            <person name="Hepburn T.A."/>
            <person name="Howarth C."/>
            <person name="Jen D."/>
            <person name="Larson L."/>
            <person name="Lewis B."/>
            <person name="Mehta T."/>
            <person name="Park D."/>
            <person name="Pearson M."/>
            <person name="Roberts A."/>
            <person name="Saif S."/>
            <person name="Shea T.D."/>
            <person name="Shenoy N."/>
            <person name="Sisk P."/>
            <person name="Stolte C."/>
            <person name="Sykes S.N."/>
            <person name="Walk T."/>
            <person name="White J."/>
            <person name="Yandava C."/>
            <person name="Straight P."/>
            <person name="Clardy J."/>
            <person name="Hung D."/>
            <person name="Kolter R."/>
            <person name="Mekalanos J."/>
            <person name="Walker S."/>
            <person name="Walsh C.T."/>
            <person name="Wieland B.L.C."/>
            <person name="Ilzarbe M."/>
            <person name="Galagan J."/>
            <person name="Nusbaum C."/>
            <person name="Birren B."/>
        </authorList>
    </citation>
    <scope>NUCLEOTIDE SEQUENCE [LARGE SCALE GENOMIC DNA]</scope>
    <source>
        <strain evidence="3">ATCC 14672 / DSM 40746 / JCM 4963 / KCTC 9882 / NRRL B-12104 / FH 1290</strain>
    </source>
</reference>
<evidence type="ECO:0000313" key="3">
    <source>
        <dbReference type="Proteomes" id="UP000003824"/>
    </source>
</evidence>
<name>D5ZTB2_STRV1</name>
<sequence length="256" mass="27674">MRWSRVATVTGSVLLTGAVVAGLAFTAVTVNGADRDPGAPSWKFPETAADAEKGSAPQSLAGMLVPYGDDGWLRGPDLGEFGSDTQLGAARATALQKEALRDLPRSRRLRLEKEIDRWRITGMAMRSYVSGSVSLYQETDLYTVGVVLTRLENRAAVRDLARFRSEFPDPLDGFPGPRDDSREGPRIKGHENARCVLPPEDPEDEDQAIDTMSCSAHVGDVLVTLTAKGAKPLDTEGVATLLREQLDRITEPGKAV</sequence>
<proteinExistence type="predicted"/>
<evidence type="ECO:0000313" key="2">
    <source>
        <dbReference type="EMBL" id="EFE68625.2"/>
    </source>
</evidence>
<dbReference type="eggNOG" id="ENOG50341VK">
    <property type="taxonomic scope" value="Bacteria"/>
</dbReference>
<accession>D5ZTB2</accession>
<organism evidence="2 3">
    <name type="scientific">Streptomyces viridosporus (strain ATCC 14672 / DSM 40746 / JCM 4963 / KCTC 9882 / NRRL B-12104 / FH 1290)</name>
    <name type="common">Streptomyces ghanaensis</name>
    <dbReference type="NCBI Taxonomy" id="566461"/>
    <lineage>
        <taxon>Bacteria</taxon>
        <taxon>Bacillati</taxon>
        <taxon>Actinomycetota</taxon>
        <taxon>Actinomycetes</taxon>
        <taxon>Kitasatosporales</taxon>
        <taxon>Streptomycetaceae</taxon>
        <taxon>Streptomyces</taxon>
    </lineage>
</organism>
<dbReference type="Proteomes" id="UP000003824">
    <property type="component" value="Unassembled WGS sequence"/>
</dbReference>